<organism evidence="1 2">
    <name type="scientific">Posidoniimonas corsicana</name>
    <dbReference type="NCBI Taxonomy" id="1938618"/>
    <lineage>
        <taxon>Bacteria</taxon>
        <taxon>Pseudomonadati</taxon>
        <taxon>Planctomycetota</taxon>
        <taxon>Planctomycetia</taxon>
        <taxon>Pirellulales</taxon>
        <taxon>Lacipirellulaceae</taxon>
        <taxon>Posidoniimonas</taxon>
    </lineage>
</organism>
<name>A0A5C5VIH2_9BACT</name>
<sequence>MNAHECTACGGRAKYTHRRKVGSLIQRRRLCVDCGHVDKVLVQPEQILSVQPVVCRRTSQPTTIASDGDN</sequence>
<dbReference type="AlphaFoldDB" id="A0A5C5VIH2"/>
<evidence type="ECO:0008006" key="3">
    <source>
        <dbReference type="Google" id="ProtNLM"/>
    </source>
</evidence>
<dbReference type="Proteomes" id="UP000316714">
    <property type="component" value="Unassembled WGS sequence"/>
</dbReference>
<reference evidence="1 2" key="1">
    <citation type="submission" date="2019-02" db="EMBL/GenBank/DDBJ databases">
        <title>Deep-cultivation of Planctomycetes and their phenomic and genomic characterization uncovers novel biology.</title>
        <authorList>
            <person name="Wiegand S."/>
            <person name="Jogler M."/>
            <person name="Boedeker C."/>
            <person name="Pinto D."/>
            <person name="Vollmers J."/>
            <person name="Rivas-Marin E."/>
            <person name="Kohn T."/>
            <person name="Peeters S.H."/>
            <person name="Heuer A."/>
            <person name="Rast P."/>
            <person name="Oberbeckmann S."/>
            <person name="Bunk B."/>
            <person name="Jeske O."/>
            <person name="Meyerdierks A."/>
            <person name="Storesund J.E."/>
            <person name="Kallscheuer N."/>
            <person name="Luecker S."/>
            <person name="Lage O.M."/>
            <person name="Pohl T."/>
            <person name="Merkel B.J."/>
            <person name="Hornburger P."/>
            <person name="Mueller R.-W."/>
            <person name="Bruemmer F."/>
            <person name="Labrenz M."/>
            <person name="Spormann A.M."/>
            <person name="Op Den Camp H."/>
            <person name="Overmann J."/>
            <person name="Amann R."/>
            <person name="Jetten M.S.M."/>
            <person name="Mascher T."/>
            <person name="Medema M.H."/>
            <person name="Devos D.P."/>
            <person name="Kaster A.-K."/>
            <person name="Ovreas L."/>
            <person name="Rohde M."/>
            <person name="Galperin M.Y."/>
            <person name="Jogler C."/>
        </authorList>
    </citation>
    <scope>NUCLEOTIDE SEQUENCE [LARGE SCALE GENOMIC DNA]</scope>
    <source>
        <strain evidence="1 2">KOR34</strain>
    </source>
</reference>
<evidence type="ECO:0000313" key="2">
    <source>
        <dbReference type="Proteomes" id="UP000316714"/>
    </source>
</evidence>
<evidence type="ECO:0000313" key="1">
    <source>
        <dbReference type="EMBL" id="TWT37482.1"/>
    </source>
</evidence>
<dbReference type="RefSeq" id="WP_146564817.1">
    <property type="nucleotide sequence ID" value="NZ_SIHJ01000001.1"/>
</dbReference>
<proteinExistence type="predicted"/>
<comment type="caution">
    <text evidence="1">The sequence shown here is derived from an EMBL/GenBank/DDBJ whole genome shotgun (WGS) entry which is preliminary data.</text>
</comment>
<dbReference type="EMBL" id="SIHJ01000001">
    <property type="protein sequence ID" value="TWT37482.1"/>
    <property type="molecule type" value="Genomic_DNA"/>
</dbReference>
<accession>A0A5C5VIH2</accession>
<gene>
    <name evidence="1" type="ORF">KOR34_24340</name>
</gene>
<keyword evidence="2" id="KW-1185">Reference proteome</keyword>
<protein>
    <recommendedName>
        <fullName evidence="3">Transcriptional regulator NrdR</fullName>
    </recommendedName>
</protein>